<name>A0ABW0TPQ3_9BACL</name>
<evidence type="ECO:0000256" key="5">
    <source>
        <dbReference type="ARBA" id="ARBA00023284"/>
    </source>
</evidence>
<evidence type="ECO:0000256" key="1">
    <source>
        <dbReference type="ARBA" id="ARBA00022490"/>
    </source>
</evidence>
<dbReference type="InterPro" id="IPR000397">
    <property type="entry name" value="Heat_shock_Hsp33"/>
</dbReference>
<dbReference type="HAMAP" id="MF_00117">
    <property type="entry name" value="HslO"/>
    <property type="match status" value="1"/>
</dbReference>
<protein>
    <recommendedName>
        <fullName evidence="6">33 kDa chaperonin</fullName>
    </recommendedName>
    <alternativeName>
        <fullName evidence="6">Heat shock protein 33 homolog</fullName>
        <shortName evidence="6">HSP33</shortName>
    </alternativeName>
</protein>
<dbReference type="PIRSF" id="PIRSF005261">
    <property type="entry name" value="Heat_shock_Hsp33"/>
    <property type="match status" value="1"/>
</dbReference>
<evidence type="ECO:0000313" key="8">
    <source>
        <dbReference type="Proteomes" id="UP001596109"/>
    </source>
</evidence>
<dbReference type="NCBIfam" id="NF001033">
    <property type="entry name" value="PRK00114.1"/>
    <property type="match status" value="1"/>
</dbReference>
<evidence type="ECO:0000256" key="2">
    <source>
        <dbReference type="ARBA" id="ARBA00022833"/>
    </source>
</evidence>
<comment type="caution">
    <text evidence="7">The sequence shown here is derived from an EMBL/GenBank/DDBJ whole genome shotgun (WGS) entry which is preliminary data.</text>
</comment>
<dbReference type="SUPFAM" id="SSF64397">
    <property type="entry name" value="Hsp33 domain"/>
    <property type="match status" value="1"/>
</dbReference>
<dbReference type="Gene3D" id="3.55.30.10">
    <property type="entry name" value="Hsp33 domain"/>
    <property type="match status" value="1"/>
</dbReference>
<feature type="disulfide bond" description="Redox-active" evidence="6">
    <location>
        <begin position="237"/>
        <end position="239"/>
    </location>
</feature>
<evidence type="ECO:0000313" key="7">
    <source>
        <dbReference type="EMBL" id="MFC5590880.1"/>
    </source>
</evidence>
<reference evidence="8" key="1">
    <citation type="journal article" date="2019" name="Int. J. Syst. Evol. Microbiol.">
        <title>The Global Catalogue of Microorganisms (GCM) 10K type strain sequencing project: providing services to taxonomists for standard genome sequencing and annotation.</title>
        <authorList>
            <consortium name="The Broad Institute Genomics Platform"/>
            <consortium name="The Broad Institute Genome Sequencing Center for Infectious Disease"/>
            <person name="Wu L."/>
            <person name="Ma J."/>
        </authorList>
    </citation>
    <scope>NUCLEOTIDE SEQUENCE [LARGE SCALE GENOMIC DNA]</scope>
    <source>
        <strain evidence="8">CGMCC 4.1434</strain>
    </source>
</reference>
<dbReference type="SUPFAM" id="SSF118352">
    <property type="entry name" value="HSP33 redox switch-like"/>
    <property type="match status" value="1"/>
</dbReference>
<dbReference type="Proteomes" id="UP001596109">
    <property type="component" value="Unassembled WGS sequence"/>
</dbReference>
<dbReference type="RefSeq" id="WP_381437978.1">
    <property type="nucleotide sequence ID" value="NZ_JBHSNO010000012.1"/>
</dbReference>
<comment type="subcellular location">
    <subcellularLocation>
        <location evidence="6">Cytoplasm</location>
    </subcellularLocation>
</comment>
<keyword evidence="2 6" id="KW-0862">Zinc</keyword>
<comment type="PTM">
    <text evidence="6">Under oxidizing conditions two disulfide bonds are formed involving the reactive cysteines. Under reducing conditions zinc is bound to the reactive cysteines and the protein is inactive.</text>
</comment>
<dbReference type="CDD" id="cd00498">
    <property type="entry name" value="Hsp33"/>
    <property type="match status" value="1"/>
</dbReference>
<feature type="disulfide bond" description="Redox-active" evidence="6">
    <location>
        <begin position="270"/>
        <end position="273"/>
    </location>
</feature>
<dbReference type="Pfam" id="PF01430">
    <property type="entry name" value="HSP33"/>
    <property type="match status" value="1"/>
</dbReference>
<accession>A0ABW0TPQ3</accession>
<dbReference type="InterPro" id="IPR016154">
    <property type="entry name" value="Heat_shock_Hsp33_C"/>
</dbReference>
<keyword evidence="4 6" id="KW-0143">Chaperone</keyword>
<dbReference type="PANTHER" id="PTHR30111">
    <property type="entry name" value="33 KDA CHAPERONIN"/>
    <property type="match status" value="1"/>
</dbReference>
<dbReference type="InterPro" id="IPR016153">
    <property type="entry name" value="Heat_shock_Hsp33_N"/>
</dbReference>
<keyword evidence="3 6" id="KW-1015">Disulfide bond</keyword>
<dbReference type="Gene3D" id="3.90.1280.10">
    <property type="entry name" value="HSP33 redox switch-like"/>
    <property type="match status" value="1"/>
</dbReference>
<sequence>MKDYLVKALAYDGTIRAYAIQSTETVGEVQKRHAMWPTATAALGRAMTAAVMMGAMVKGEDKLTIKIEGKGPIGSMIIDANAHGEVRGYVTNPQTHFDLNAQGKLDVRRAVGTDGMLTVVKDLGLRDFFTGQVPIVSGEIAEDFTQYFAVSEQVPSAVGLGVLVNPDNTVKAAGGFIIQVMPGATDETISQLEERIATVEPISKLIDRGLTPEEILGEVLGADNVDILDRMDVSFNCNCSKERFGNAIIGLGEQQIQEMIEEDGKAEAHCYFCLETYVYPKEELEGFIDEIRSGS</sequence>
<dbReference type="PANTHER" id="PTHR30111:SF1">
    <property type="entry name" value="33 KDA CHAPERONIN"/>
    <property type="match status" value="1"/>
</dbReference>
<gene>
    <name evidence="6 7" type="primary">hslO</name>
    <name evidence="7" type="ORF">ACFPRA_18525</name>
</gene>
<keyword evidence="8" id="KW-1185">Reference proteome</keyword>
<evidence type="ECO:0000256" key="4">
    <source>
        <dbReference type="ARBA" id="ARBA00023186"/>
    </source>
</evidence>
<dbReference type="EMBL" id="JBHSNO010000012">
    <property type="protein sequence ID" value="MFC5590880.1"/>
    <property type="molecule type" value="Genomic_DNA"/>
</dbReference>
<comment type="similarity">
    <text evidence="6">Belongs to the HSP33 family.</text>
</comment>
<keyword evidence="5 6" id="KW-0676">Redox-active center</keyword>
<keyword evidence="1 6" id="KW-0963">Cytoplasm</keyword>
<proteinExistence type="inferred from homology"/>
<organism evidence="7 8">
    <name type="scientific">Sporosarcina soli</name>
    <dbReference type="NCBI Taxonomy" id="334736"/>
    <lineage>
        <taxon>Bacteria</taxon>
        <taxon>Bacillati</taxon>
        <taxon>Bacillota</taxon>
        <taxon>Bacilli</taxon>
        <taxon>Bacillales</taxon>
        <taxon>Caryophanaceae</taxon>
        <taxon>Sporosarcina</taxon>
    </lineage>
</organism>
<evidence type="ECO:0000256" key="3">
    <source>
        <dbReference type="ARBA" id="ARBA00023157"/>
    </source>
</evidence>
<comment type="function">
    <text evidence="6">Redox regulated molecular chaperone. Protects both thermally unfolding and oxidatively damaged proteins from irreversible aggregation. Plays an important role in the bacterial defense system toward oxidative stress.</text>
</comment>
<evidence type="ECO:0000256" key="6">
    <source>
        <dbReference type="HAMAP-Rule" id="MF_00117"/>
    </source>
</evidence>